<evidence type="ECO:0000313" key="7">
    <source>
        <dbReference type="EMBL" id="SEA71775.1"/>
    </source>
</evidence>
<protein>
    <submittedName>
        <fullName evidence="7">Solute carrier family 13 (Sodium-dependent dicarboxylate transporter), member 2/3/5</fullName>
    </submittedName>
</protein>
<accession>A0A1H4DG92</accession>
<keyword evidence="4 6" id="KW-1133">Transmembrane helix</keyword>
<dbReference type="Pfam" id="PF00939">
    <property type="entry name" value="Na_sulph_symp"/>
    <property type="match status" value="1"/>
</dbReference>
<keyword evidence="5 6" id="KW-0472">Membrane</keyword>
<feature type="transmembrane region" description="Helical" evidence="6">
    <location>
        <begin position="335"/>
        <end position="355"/>
    </location>
</feature>
<dbReference type="GO" id="GO:0015141">
    <property type="term" value="F:succinate transmembrane transporter activity"/>
    <property type="evidence" value="ECO:0007669"/>
    <property type="project" value="UniProtKB-ARBA"/>
</dbReference>
<feature type="transmembrane region" description="Helical" evidence="6">
    <location>
        <begin position="203"/>
        <end position="223"/>
    </location>
</feature>
<dbReference type="InterPro" id="IPR031312">
    <property type="entry name" value="Na/sul_symport_CS"/>
</dbReference>
<name>A0A1H4DG92_9GAMM</name>
<feature type="transmembrane region" description="Helical" evidence="6">
    <location>
        <begin position="75"/>
        <end position="94"/>
    </location>
</feature>
<feature type="transmembrane region" description="Helical" evidence="6">
    <location>
        <begin position="244"/>
        <end position="261"/>
    </location>
</feature>
<reference evidence="8" key="1">
    <citation type="submission" date="2016-10" db="EMBL/GenBank/DDBJ databases">
        <authorList>
            <person name="Varghese N."/>
            <person name="Submissions S."/>
        </authorList>
    </citation>
    <scope>NUCLEOTIDE SEQUENCE [LARGE SCALE GENOMIC DNA]</scope>
    <source>
        <strain evidence="8">DSM 11526</strain>
    </source>
</reference>
<feature type="transmembrane region" description="Helical" evidence="6">
    <location>
        <begin position="304"/>
        <end position="329"/>
    </location>
</feature>
<dbReference type="Proteomes" id="UP000242469">
    <property type="component" value="Unassembled WGS sequence"/>
</dbReference>
<feature type="transmembrane region" description="Helical" evidence="6">
    <location>
        <begin position="161"/>
        <end position="183"/>
    </location>
</feature>
<evidence type="ECO:0000256" key="4">
    <source>
        <dbReference type="ARBA" id="ARBA00022989"/>
    </source>
</evidence>
<dbReference type="PROSITE" id="PS01271">
    <property type="entry name" value="NA_SULFATE"/>
    <property type="match status" value="1"/>
</dbReference>
<evidence type="ECO:0000256" key="2">
    <source>
        <dbReference type="ARBA" id="ARBA00022448"/>
    </source>
</evidence>
<feature type="transmembrane region" description="Helical" evidence="6">
    <location>
        <begin position="130"/>
        <end position="149"/>
    </location>
</feature>
<dbReference type="CDD" id="cd01115">
    <property type="entry name" value="SLC13_permease"/>
    <property type="match status" value="1"/>
</dbReference>
<dbReference type="EMBL" id="FNRJ01000006">
    <property type="protein sequence ID" value="SEA71775.1"/>
    <property type="molecule type" value="Genomic_DNA"/>
</dbReference>
<evidence type="ECO:0000256" key="5">
    <source>
        <dbReference type="ARBA" id="ARBA00023136"/>
    </source>
</evidence>
<feature type="transmembrane region" description="Helical" evidence="6">
    <location>
        <begin position="51"/>
        <end position="69"/>
    </location>
</feature>
<keyword evidence="2" id="KW-0813">Transport</keyword>
<keyword evidence="8" id="KW-1185">Reference proteome</keyword>
<organism evidence="7 8">
    <name type="scientific">Marinobacterium iners DSM 11526</name>
    <dbReference type="NCBI Taxonomy" id="1122198"/>
    <lineage>
        <taxon>Bacteria</taxon>
        <taxon>Pseudomonadati</taxon>
        <taxon>Pseudomonadota</taxon>
        <taxon>Gammaproteobacteria</taxon>
        <taxon>Oceanospirillales</taxon>
        <taxon>Oceanospirillaceae</taxon>
        <taxon>Marinobacterium</taxon>
    </lineage>
</organism>
<dbReference type="PANTHER" id="PTHR10283:SF82">
    <property type="entry name" value="SOLUTE CARRIER FAMILY 13 MEMBER 2"/>
    <property type="match status" value="1"/>
</dbReference>
<dbReference type="GO" id="GO:0005886">
    <property type="term" value="C:plasma membrane"/>
    <property type="evidence" value="ECO:0007669"/>
    <property type="project" value="TreeGrafter"/>
</dbReference>
<dbReference type="OrthoDB" id="9766267at2"/>
<dbReference type="RefSeq" id="WP_091826060.1">
    <property type="nucleotide sequence ID" value="NZ_FNRJ01000006.1"/>
</dbReference>
<sequence length="444" mass="46685">MPGKWITFLLAVLAGAGIWWLAPLEPQLRTGLAILAVIAILWMTETFNITVTALLIPVLTVVAGVFSVSDALKSFANPIIFLFLGGFGLAAALSAQGLDKYIAGHVIRLAQGKLGMAAVLLFLTSAGLSMWISNTATAAMMLPLALGLLRQLPYEGHERTYWFVLLGVAYSANIGGIGTLVGSPPNAIAAAEVGLSFADWLRFGIPTVALSLPLMIVVLWALLRPELNHRFPAIHRHEPLTSKQWMTLGVFALTVTLWLFSKPVSGFLGIKGGFDSIVAMFAILLLCMLQLVNWKQIEKTADWGVLLLFGGGLTLSAMLSTTGASLFLAETVSSLMSGASAPLFILVVAAFVVMLTEIASNTASAALLVPIFVGIAGSMGLSTEIMAVVIAVAASCAFMLPVATPPNAIVYGSGFLPQGQMMRAGMVLNVMMIAIIAGGASLLI</sequence>
<feature type="transmembrane region" description="Helical" evidence="6">
    <location>
        <begin position="424"/>
        <end position="443"/>
    </location>
</feature>
<feature type="transmembrane region" description="Helical" evidence="6">
    <location>
        <begin position="362"/>
        <end position="379"/>
    </location>
</feature>
<feature type="transmembrane region" description="Helical" evidence="6">
    <location>
        <begin position="5"/>
        <end position="22"/>
    </location>
</feature>
<keyword evidence="3 6" id="KW-0812">Transmembrane</keyword>
<dbReference type="PANTHER" id="PTHR10283">
    <property type="entry name" value="SOLUTE CARRIER FAMILY 13 MEMBER"/>
    <property type="match status" value="1"/>
</dbReference>
<proteinExistence type="predicted"/>
<evidence type="ECO:0000256" key="3">
    <source>
        <dbReference type="ARBA" id="ARBA00022692"/>
    </source>
</evidence>
<dbReference type="InterPro" id="IPR001898">
    <property type="entry name" value="SLC13A/DASS"/>
</dbReference>
<dbReference type="NCBIfam" id="TIGR00785">
    <property type="entry name" value="dass"/>
    <property type="match status" value="1"/>
</dbReference>
<feature type="transmembrane region" description="Helical" evidence="6">
    <location>
        <begin position="273"/>
        <end position="292"/>
    </location>
</feature>
<dbReference type="AlphaFoldDB" id="A0A1H4DG92"/>
<evidence type="ECO:0000313" key="8">
    <source>
        <dbReference type="Proteomes" id="UP000242469"/>
    </source>
</evidence>
<evidence type="ECO:0000256" key="6">
    <source>
        <dbReference type="SAM" id="Phobius"/>
    </source>
</evidence>
<comment type="subcellular location">
    <subcellularLocation>
        <location evidence="1">Membrane</location>
        <topology evidence="1">Multi-pass membrane protein</topology>
    </subcellularLocation>
</comment>
<gene>
    <name evidence="7" type="ORF">SAMN02745729_10692</name>
</gene>
<evidence type="ECO:0000256" key="1">
    <source>
        <dbReference type="ARBA" id="ARBA00004141"/>
    </source>
</evidence>
<dbReference type="STRING" id="1122198.SAMN02745729_10692"/>